<reference evidence="3" key="2">
    <citation type="submission" date="2013-12" db="EMBL/GenBank/DDBJ databases">
        <title>Evolution of pathogenesis and genome organization in the Tremellales.</title>
        <authorList>
            <person name="Cuomo C."/>
            <person name="Litvintseva A."/>
            <person name="Heitman J."/>
            <person name="Chen Y."/>
            <person name="Sun S."/>
            <person name="Springer D."/>
            <person name="Dromer F."/>
            <person name="Young S."/>
            <person name="Zeng Q."/>
            <person name="Chapman S."/>
            <person name="Gujja S."/>
            <person name="Saif S."/>
            <person name="Birren B."/>
        </authorList>
    </citation>
    <scope>NUCLEOTIDE SEQUENCE [LARGE SCALE GENOMIC DNA]</scope>
    <source>
        <strain evidence="3">CBS 10435</strain>
    </source>
</reference>
<keyword evidence="3" id="KW-1185">Reference proteome</keyword>
<dbReference type="Proteomes" id="UP000092583">
    <property type="component" value="Unassembled WGS sequence"/>
</dbReference>
<feature type="region of interest" description="Disordered" evidence="1">
    <location>
        <begin position="427"/>
        <end position="453"/>
    </location>
</feature>
<evidence type="ECO:0000313" key="3">
    <source>
        <dbReference type="Proteomes" id="UP000092583"/>
    </source>
</evidence>
<dbReference type="EMBL" id="KV700091">
    <property type="protein sequence ID" value="OCF56240.1"/>
    <property type="molecule type" value="Genomic_DNA"/>
</dbReference>
<feature type="region of interest" description="Disordered" evidence="1">
    <location>
        <begin position="307"/>
        <end position="331"/>
    </location>
</feature>
<gene>
    <name evidence="2" type="ORF">L486_06181</name>
</gene>
<feature type="compositionally biased region" description="Polar residues" evidence="1">
    <location>
        <begin position="428"/>
        <end position="448"/>
    </location>
</feature>
<dbReference type="AlphaFoldDB" id="A0A1B9ILI9"/>
<accession>A0A1B9ILI9</accession>
<evidence type="ECO:0000256" key="1">
    <source>
        <dbReference type="SAM" id="MobiDB-lite"/>
    </source>
</evidence>
<organism evidence="2 3">
    <name type="scientific">Kwoniella mangroviensis CBS 10435</name>
    <dbReference type="NCBI Taxonomy" id="1331196"/>
    <lineage>
        <taxon>Eukaryota</taxon>
        <taxon>Fungi</taxon>
        <taxon>Dikarya</taxon>
        <taxon>Basidiomycota</taxon>
        <taxon>Agaricomycotina</taxon>
        <taxon>Tremellomycetes</taxon>
        <taxon>Tremellales</taxon>
        <taxon>Cryptococcaceae</taxon>
        <taxon>Kwoniella</taxon>
    </lineage>
</organism>
<proteinExistence type="predicted"/>
<evidence type="ECO:0000313" key="2">
    <source>
        <dbReference type="EMBL" id="OCF56240.1"/>
    </source>
</evidence>
<sequence>MKNNNSLTPFPEEVLRNILQYCLEEGRDGSFIPQPTLASALRVNTVFYLLASPVLYHSPTAMDINSFFLGSDALIPAVDMSSNPHQSSDAATLQHLRKGYTKSSLLKHVTRFRFLPRSVPVEGVDLEEQSSLEYFNRVKQDPRYYQGIGQTYGNGFELIQRLRNIKREYEKEGKGFLIMPRLKGISVGSDLTVYNSEERRIGEISDKLYNNWGTALVNLRLHLWEIFNRNEDGMEWCEWQNGGLPLMELENPEYIDQTRLLPRVFTIHTDLMDHIPLLWGCTNRIVIRRKDDEDYWSREKYRSLGRRIPPGSNLDDDTPEPESYGGEGLLPQDEHNMMEEYEIISLILNSIYDSHPKIFKKKIRKDILQKEIENKTVFEIYGFEGICLPQDCSYDYHWTARGSNEWDRDPDVDMKYVDEELRNAGFAISNTEGPSSRETPADLTSTPHLDSDDEVDPMQAVLVSNPSADSDVDHECDRIQAVPLPGHPATSREHDAKMKLWLQSFDYQMIKLLHDCFESSRSNWKNGENSAGPKIRYLPFRELPKCNGCGLKLIIHILNSYWDHDKNLNHVEAKLAAQDTWVACLRVNKKYQKEDEVEIENIDIQSEKGKGKSKKKENEKEEERNTIIEFYGFEKLFLARQLPLSNQESDEEETGLLQKQIKEDMLWSEDELKERPEDHKKRIHSPWEFGVKLPKVKFLPASASILAMLVGANEKINRLTVPICFGKGT</sequence>
<protein>
    <submittedName>
        <fullName evidence="2">Uncharacterized protein</fullName>
    </submittedName>
</protein>
<name>A0A1B9ILI9_9TREE</name>
<reference evidence="2 3" key="1">
    <citation type="submission" date="2013-07" db="EMBL/GenBank/DDBJ databases">
        <title>The Genome Sequence of Kwoniella mangroviensis CBS10435.</title>
        <authorList>
            <consortium name="The Broad Institute Genome Sequencing Platform"/>
            <person name="Cuomo C."/>
            <person name="Litvintseva A."/>
            <person name="Chen Y."/>
            <person name="Heitman J."/>
            <person name="Sun S."/>
            <person name="Springer D."/>
            <person name="Dromer F."/>
            <person name="Young S.K."/>
            <person name="Zeng Q."/>
            <person name="Gargeya S."/>
            <person name="Fitzgerald M."/>
            <person name="Abouelleil A."/>
            <person name="Alvarado L."/>
            <person name="Berlin A.M."/>
            <person name="Chapman S.B."/>
            <person name="Dewar J."/>
            <person name="Goldberg J."/>
            <person name="Griggs A."/>
            <person name="Gujja S."/>
            <person name="Hansen M."/>
            <person name="Howarth C."/>
            <person name="Imamovic A."/>
            <person name="Larimer J."/>
            <person name="McCowan C."/>
            <person name="Murphy C."/>
            <person name="Pearson M."/>
            <person name="Priest M."/>
            <person name="Roberts A."/>
            <person name="Saif S."/>
            <person name="Shea T."/>
            <person name="Sykes S."/>
            <person name="Wortman J."/>
            <person name="Nusbaum C."/>
            <person name="Birren B."/>
        </authorList>
    </citation>
    <scope>NUCLEOTIDE SEQUENCE [LARGE SCALE GENOMIC DNA]</scope>
    <source>
        <strain evidence="2 3">CBS 10435</strain>
    </source>
</reference>
<dbReference type="OrthoDB" id="2601820at2759"/>